<keyword evidence="2" id="KW-0677">Repeat</keyword>
<dbReference type="PRINTS" id="PR00320">
    <property type="entry name" value="GPROTEINBRPT"/>
</dbReference>
<protein>
    <submittedName>
        <fullName evidence="4">Uncharacterized protein</fullName>
    </submittedName>
</protein>
<dbReference type="SUPFAM" id="SSF50978">
    <property type="entry name" value="WD40 repeat-like"/>
    <property type="match status" value="1"/>
</dbReference>
<feature type="repeat" description="WD" evidence="3">
    <location>
        <begin position="118"/>
        <end position="158"/>
    </location>
</feature>
<dbReference type="OrthoDB" id="6262491at2759"/>
<dbReference type="STRING" id="2769.R7QBK5"/>
<dbReference type="InterPro" id="IPR015943">
    <property type="entry name" value="WD40/YVTN_repeat-like_dom_sf"/>
</dbReference>
<keyword evidence="5" id="KW-1185">Reference proteome</keyword>
<dbReference type="Gene3D" id="2.130.10.10">
    <property type="entry name" value="YVTN repeat-like/Quinoprotein amine dehydrogenase"/>
    <property type="match status" value="2"/>
</dbReference>
<dbReference type="GeneID" id="17322329"/>
<organism evidence="4 5">
    <name type="scientific">Chondrus crispus</name>
    <name type="common">Carrageen Irish moss</name>
    <name type="synonym">Polymorpha crispa</name>
    <dbReference type="NCBI Taxonomy" id="2769"/>
    <lineage>
        <taxon>Eukaryota</taxon>
        <taxon>Rhodophyta</taxon>
        <taxon>Florideophyceae</taxon>
        <taxon>Rhodymeniophycidae</taxon>
        <taxon>Gigartinales</taxon>
        <taxon>Gigartinaceae</taxon>
        <taxon>Chondrus</taxon>
    </lineage>
</organism>
<dbReference type="InterPro" id="IPR036322">
    <property type="entry name" value="WD40_repeat_dom_sf"/>
</dbReference>
<evidence type="ECO:0000256" key="2">
    <source>
        <dbReference type="ARBA" id="ARBA00022737"/>
    </source>
</evidence>
<gene>
    <name evidence="4" type="ORF">CHC_T00003715001</name>
</gene>
<keyword evidence="1 3" id="KW-0853">WD repeat</keyword>
<dbReference type="KEGG" id="ccp:CHC_T00003715001"/>
<dbReference type="EMBL" id="HG001706">
    <property type="protein sequence ID" value="CDF34806.1"/>
    <property type="molecule type" value="Genomic_DNA"/>
</dbReference>
<dbReference type="PROSITE" id="PS50082">
    <property type="entry name" value="WD_REPEATS_2"/>
    <property type="match status" value="4"/>
</dbReference>
<dbReference type="AlphaFoldDB" id="R7QBK5"/>
<sequence>MSGDGKRAVSGSYDKSVRVWDVDTGLQIGDALTGHTGEVSSVAMSGDGKRAVSGSWDLSVRVWDVDTGLQIGNALPGHTSQVSSVAMSGDGKRAVSGSWDLSVRVWDVDTGLQIGDALPGHTSQVLSVAMSGDGKRAVSASETTVRVWDVEKGSIVHLGKLKDWRDIVERFLNAENLRAVSRTRRRRETLKVFVSGGKIVHERENGSEAVLAQLESTVDSWEIDDNHGVFVGAAGNWVAIMKLVV</sequence>
<dbReference type="RefSeq" id="XP_005714625.1">
    <property type="nucleotide sequence ID" value="XM_005714568.1"/>
</dbReference>
<dbReference type="GO" id="GO:1990234">
    <property type="term" value="C:transferase complex"/>
    <property type="evidence" value="ECO:0007669"/>
    <property type="project" value="UniProtKB-ARBA"/>
</dbReference>
<dbReference type="InterPro" id="IPR020472">
    <property type="entry name" value="WD40_PAC1"/>
</dbReference>
<dbReference type="PROSITE" id="PS00678">
    <property type="entry name" value="WD_REPEATS_1"/>
    <property type="match status" value="3"/>
</dbReference>
<feature type="repeat" description="WD" evidence="3">
    <location>
        <begin position="1"/>
        <end position="30"/>
    </location>
</feature>
<evidence type="ECO:0000313" key="5">
    <source>
        <dbReference type="Proteomes" id="UP000012073"/>
    </source>
</evidence>
<dbReference type="InterPro" id="IPR019775">
    <property type="entry name" value="WD40_repeat_CS"/>
</dbReference>
<proteinExistence type="predicted"/>
<dbReference type="Gramene" id="CDF34806">
    <property type="protein sequence ID" value="CDF34806"/>
    <property type="gene ID" value="CHC_T00003715001"/>
</dbReference>
<dbReference type="Proteomes" id="UP000012073">
    <property type="component" value="Unassembled WGS sequence"/>
</dbReference>
<feature type="repeat" description="WD" evidence="3">
    <location>
        <begin position="75"/>
        <end position="116"/>
    </location>
</feature>
<feature type="repeat" description="WD" evidence="3">
    <location>
        <begin position="32"/>
        <end position="73"/>
    </location>
</feature>
<dbReference type="PANTHER" id="PTHR22847:SF637">
    <property type="entry name" value="WD REPEAT DOMAIN 5B"/>
    <property type="match status" value="1"/>
</dbReference>
<name>R7QBK5_CHOCR</name>
<dbReference type="PROSITE" id="PS50294">
    <property type="entry name" value="WD_REPEATS_REGION"/>
    <property type="match status" value="3"/>
</dbReference>
<evidence type="ECO:0000256" key="3">
    <source>
        <dbReference type="PROSITE-ProRule" id="PRU00221"/>
    </source>
</evidence>
<dbReference type="PhylomeDB" id="R7QBK5"/>
<dbReference type="PANTHER" id="PTHR22847">
    <property type="entry name" value="WD40 REPEAT PROTEIN"/>
    <property type="match status" value="1"/>
</dbReference>
<accession>R7QBK5</accession>
<dbReference type="InterPro" id="IPR001680">
    <property type="entry name" value="WD40_rpt"/>
</dbReference>
<evidence type="ECO:0000313" key="4">
    <source>
        <dbReference type="EMBL" id="CDF34806.1"/>
    </source>
</evidence>
<evidence type="ECO:0000256" key="1">
    <source>
        <dbReference type="ARBA" id="ARBA00022574"/>
    </source>
</evidence>
<dbReference type="Pfam" id="PF00400">
    <property type="entry name" value="WD40"/>
    <property type="match status" value="4"/>
</dbReference>
<dbReference type="OMA" id="SWDLSVR"/>
<dbReference type="SMART" id="SM00320">
    <property type="entry name" value="WD40"/>
    <property type="match status" value="3"/>
</dbReference>
<reference evidence="5" key="1">
    <citation type="journal article" date="2013" name="Proc. Natl. Acad. Sci. U.S.A.">
        <title>Genome structure and metabolic features in the red seaweed Chondrus crispus shed light on evolution of the Archaeplastida.</title>
        <authorList>
            <person name="Collen J."/>
            <person name="Porcel B."/>
            <person name="Carre W."/>
            <person name="Ball S.G."/>
            <person name="Chaparro C."/>
            <person name="Tonon T."/>
            <person name="Barbeyron T."/>
            <person name="Michel G."/>
            <person name="Noel B."/>
            <person name="Valentin K."/>
            <person name="Elias M."/>
            <person name="Artiguenave F."/>
            <person name="Arun A."/>
            <person name="Aury J.M."/>
            <person name="Barbosa-Neto J.F."/>
            <person name="Bothwell J.H."/>
            <person name="Bouget F.Y."/>
            <person name="Brillet L."/>
            <person name="Cabello-Hurtado F."/>
            <person name="Capella-Gutierrez S."/>
            <person name="Charrier B."/>
            <person name="Cladiere L."/>
            <person name="Cock J.M."/>
            <person name="Coelho S.M."/>
            <person name="Colleoni C."/>
            <person name="Czjzek M."/>
            <person name="Da Silva C."/>
            <person name="Delage L."/>
            <person name="Denoeud F."/>
            <person name="Deschamps P."/>
            <person name="Dittami S.M."/>
            <person name="Gabaldon T."/>
            <person name="Gachon C.M."/>
            <person name="Groisillier A."/>
            <person name="Herve C."/>
            <person name="Jabbari K."/>
            <person name="Katinka M."/>
            <person name="Kloareg B."/>
            <person name="Kowalczyk N."/>
            <person name="Labadie K."/>
            <person name="Leblanc C."/>
            <person name="Lopez P.J."/>
            <person name="McLachlan D.H."/>
            <person name="Meslet-Cladiere L."/>
            <person name="Moustafa A."/>
            <person name="Nehr Z."/>
            <person name="Nyvall Collen P."/>
            <person name="Panaud O."/>
            <person name="Partensky F."/>
            <person name="Poulain J."/>
            <person name="Rensing S.A."/>
            <person name="Rousvoal S."/>
            <person name="Samson G."/>
            <person name="Symeonidi A."/>
            <person name="Weissenbach J."/>
            <person name="Zambounis A."/>
            <person name="Wincker P."/>
            <person name="Boyen C."/>
        </authorList>
    </citation>
    <scope>NUCLEOTIDE SEQUENCE [LARGE SCALE GENOMIC DNA]</scope>
    <source>
        <strain evidence="5">cv. Stackhouse</strain>
    </source>
</reference>